<dbReference type="PANTHER" id="PTHR28511">
    <property type="entry name" value="ENDONUCLEASE V"/>
    <property type="match status" value="1"/>
</dbReference>
<dbReference type="InterPro" id="IPR007581">
    <property type="entry name" value="Endonuclease-V"/>
</dbReference>
<evidence type="ECO:0000256" key="5">
    <source>
        <dbReference type="ARBA" id="ARBA00022801"/>
    </source>
</evidence>
<reference evidence="6 7" key="1">
    <citation type="submission" date="2016-03" db="EMBL/GenBank/DDBJ databases">
        <title>Choanephora cucurbitarum.</title>
        <authorList>
            <person name="Min B."/>
            <person name="Park H."/>
            <person name="Park J.-H."/>
            <person name="Shin H.-D."/>
            <person name="Choi I.-G."/>
        </authorList>
    </citation>
    <scope>NUCLEOTIDE SEQUENCE [LARGE SCALE GENOMIC DNA]</scope>
    <source>
        <strain evidence="6 7">KUS-F28377</strain>
    </source>
</reference>
<dbReference type="CDD" id="cd06559">
    <property type="entry name" value="Endonuclease_V"/>
    <property type="match status" value="1"/>
</dbReference>
<dbReference type="Pfam" id="PF04493">
    <property type="entry name" value="Endonuclease_5"/>
    <property type="match status" value="1"/>
</dbReference>
<organism evidence="6 7">
    <name type="scientific">Choanephora cucurbitarum</name>
    <dbReference type="NCBI Taxonomy" id="101091"/>
    <lineage>
        <taxon>Eukaryota</taxon>
        <taxon>Fungi</taxon>
        <taxon>Fungi incertae sedis</taxon>
        <taxon>Mucoromycota</taxon>
        <taxon>Mucoromycotina</taxon>
        <taxon>Mucoromycetes</taxon>
        <taxon>Mucorales</taxon>
        <taxon>Mucorineae</taxon>
        <taxon>Choanephoraceae</taxon>
        <taxon>Choanephoroideae</taxon>
        <taxon>Choanephora</taxon>
    </lineage>
</organism>
<dbReference type="Proteomes" id="UP000093000">
    <property type="component" value="Unassembled WGS sequence"/>
</dbReference>
<dbReference type="STRING" id="101091.A0A1C7NSJ1"/>
<keyword evidence="5" id="KW-0378">Hydrolase</keyword>
<comment type="subcellular location">
    <subcellularLocation>
        <location evidence="1">Cytoplasm</location>
    </subcellularLocation>
</comment>
<protein>
    <submittedName>
        <fullName evidence="6">Endonuclease V</fullName>
    </submittedName>
</protein>
<dbReference type="GO" id="GO:0016891">
    <property type="term" value="F:RNA endonuclease activity producing 5'-phosphomonoesters, hydrolytic mechanism"/>
    <property type="evidence" value="ECO:0007669"/>
    <property type="project" value="TreeGrafter"/>
</dbReference>
<dbReference type="HAMAP" id="MF_00801">
    <property type="entry name" value="Endonuclease_5"/>
    <property type="match status" value="1"/>
</dbReference>
<evidence type="ECO:0000256" key="1">
    <source>
        <dbReference type="ARBA" id="ARBA00004496"/>
    </source>
</evidence>
<dbReference type="PANTHER" id="PTHR28511:SF1">
    <property type="entry name" value="ENDONUCLEASE V"/>
    <property type="match status" value="1"/>
</dbReference>
<keyword evidence="7" id="KW-1185">Reference proteome</keyword>
<sequence length="248" mass="27960">MTNYDRDPTEEQRSEWNKEQERIREQLLLHDMITFNADTLGNLKYVAGVDLSFPLDDFENAIACLVVMEFPRFLPTKLHLPYISGYLAFREVNPLLFLLNQLKKEEPHLYPQVILVDGNGLLHPRRFGIACHLGVLSNTPTVGVAKNFLVIPSEFDDMHSIKSACKKVLLRRGDVYNLIGNTSQLCYGAAVKTSEAASNPVYISQGHRISLQTAIKVVLATSPKYRVPEPIRAADCLSRAYIRENSSV</sequence>
<accession>A0A1C7NSJ1</accession>
<dbReference type="InParanoid" id="A0A1C7NSJ1"/>
<evidence type="ECO:0000256" key="4">
    <source>
        <dbReference type="ARBA" id="ARBA00022759"/>
    </source>
</evidence>
<evidence type="ECO:0000256" key="3">
    <source>
        <dbReference type="ARBA" id="ARBA00022722"/>
    </source>
</evidence>
<dbReference type="EMBL" id="LUGH01000048">
    <property type="protein sequence ID" value="OBZ90454.1"/>
    <property type="molecule type" value="Genomic_DNA"/>
</dbReference>
<dbReference type="GO" id="GO:0005737">
    <property type="term" value="C:cytoplasm"/>
    <property type="evidence" value="ECO:0007669"/>
    <property type="project" value="UniProtKB-SubCell"/>
</dbReference>
<gene>
    <name evidence="6" type="primary">ENDOV</name>
    <name evidence="6" type="ORF">A0J61_01493</name>
</gene>
<dbReference type="GO" id="GO:0006281">
    <property type="term" value="P:DNA repair"/>
    <property type="evidence" value="ECO:0007669"/>
    <property type="project" value="InterPro"/>
</dbReference>
<dbReference type="GO" id="GO:0003727">
    <property type="term" value="F:single-stranded RNA binding"/>
    <property type="evidence" value="ECO:0007669"/>
    <property type="project" value="TreeGrafter"/>
</dbReference>
<keyword evidence="4 6" id="KW-0255">Endonuclease</keyword>
<dbReference type="OrthoDB" id="20018at2759"/>
<proteinExistence type="inferred from homology"/>
<evidence type="ECO:0000313" key="7">
    <source>
        <dbReference type="Proteomes" id="UP000093000"/>
    </source>
</evidence>
<evidence type="ECO:0000313" key="6">
    <source>
        <dbReference type="EMBL" id="OBZ90454.1"/>
    </source>
</evidence>
<keyword evidence="2" id="KW-0963">Cytoplasm</keyword>
<dbReference type="AlphaFoldDB" id="A0A1C7NSJ1"/>
<keyword evidence="3" id="KW-0540">Nuclease</keyword>
<dbReference type="FunCoup" id="A0A1C7NSJ1">
    <property type="interactions" value="56"/>
</dbReference>
<comment type="caution">
    <text evidence="6">The sequence shown here is derived from an EMBL/GenBank/DDBJ whole genome shotgun (WGS) entry which is preliminary data.</text>
</comment>
<evidence type="ECO:0000256" key="2">
    <source>
        <dbReference type="ARBA" id="ARBA00022490"/>
    </source>
</evidence>
<dbReference type="GO" id="GO:0005730">
    <property type="term" value="C:nucleolus"/>
    <property type="evidence" value="ECO:0007669"/>
    <property type="project" value="TreeGrafter"/>
</dbReference>
<dbReference type="Gene3D" id="3.30.2170.10">
    <property type="entry name" value="archaeoglobus fulgidus dsm 4304 superfamily"/>
    <property type="match status" value="1"/>
</dbReference>
<name>A0A1C7NSJ1_9FUNG</name>